<organism evidence="4 5">
    <name type="scientific">Synechococcus sp. (strain ATCC 27144 / PCC 6301 / SAUG 1402/1)</name>
    <name type="common">Anacystis nidulans</name>
    <dbReference type="NCBI Taxonomy" id="269084"/>
    <lineage>
        <taxon>Bacteria</taxon>
        <taxon>Bacillati</taxon>
        <taxon>Cyanobacteriota</taxon>
        <taxon>Cyanophyceae</taxon>
        <taxon>Synechococcales</taxon>
        <taxon>Synechococcaceae</taxon>
        <taxon>Synechococcus</taxon>
    </lineage>
</organism>
<accession>A0A0H3K3F0</accession>
<evidence type="ECO:0000256" key="1">
    <source>
        <dbReference type="ARBA" id="ARBA00022679"/>
    </source>
</evidence>
<dbReference type="CDD" id="cd04301">
    <property type="entry name" value="NAT_SF"/>
    <property type="match status" value="1"/>
</dbReference>
<dbReference type="EMBL" id="AP008231">
    <property type="protein sequence ID" value="BAD79740.1"/>
    <property type="molecule type" value="Genomic_DNA"/>
</dbReference>
<dbReference type="InterPro" id="IPR000182">
    <property type="entry name" value="GNAT_dom"/>
</dbReference>
<dbReference type="InterPro" id="IPR050832">
    <property type="entry name" value="Bact_Acetyltransf"/>
</dbReference>
<evidence type="ECO:0000313" key="4">
    <source>
        <dbReference type="EMBL" id="BAD79740.1"/>
    </source>
</evidence>
<protein>
    <recommendedName>
        <fullName evidence="3">N-acetyltransferase domain-containing protein</fullName>
    </recommendedName>
</protein>
<dbReference type="SUPFAM" id="SSF55729">
    <property type="entry name" value="Acyl-CoA N-acyltransferases (Nat)"/>
    <property type="match status" value="1"/>
</dbReference>
<evidence type="ECO:0000259" key="3">
    <source>
        <dbReference type="PROSITE" id="PS51186"/>
    </source>
</evidence>
<reference evidence="4 5" key="1">
    <citation type="journal article" date="2007" name="Photosyn. Res.">
        <title>Complete nucleotide sequence of the freshwater unicellular cyanobacterium Synechococcus elongatus PCC 6301 chromosome: gene content and organization.</title>
        <authorList>
            <person name="Sugita C."/>
            <person name="Ogata K."/>
            <person name="Shikata M."/>
            <person name="Jikuya H."/>
            <person name="Takano J."/>
            <person name="Furumichi M."/>
            <person name="Kanehisa M."/>
            <person name="Omata T."/>
            <person name="Sugiura M."/>
            <person name="Sugita M."/>
        </authorList>
    </citation>
    <scope>NUCLEOTIDE SEQUENCE [LARGE SCALE GENOMIC DNA]</scope>
    <source>
        <strain evidence="5">ATCC 27144 / PCC 6301 / SAUG 1402/1</strain>
    </source>
</reference>
<name>A0A0H3K3F0_SYNP6</name>
<feature type="domain" description="N-acetyltransferase" evidence="3">
    <location>
        <begin position="20"/>
        <end position="186"/>
    </location>
</feature>
<dbReference type="eggNOG" id="COG0456">
    <property type="taxonomic scope" value="Bacteria"/>
</dbReference>
<dbReference type="Proteomes" id="UP000001175">
    <property type="component" value="Chromosome"/>
</dbReference>
<keyword evidence="2" id="KW-0012">Acyltransferase</keyword>
<sequence length="186" mass="21632">MESGLYNQKGFHHRPLPAQIEFRPAQLDDREAIAKLLSASFHRHLGTDSWLYWLLYLSIQSDLKQRLQRRKSGYDCWIAIADGAIAGVIELELKQDWPRQTAYPYCSNLAVAEAWRRQGLASQLLRQAEQTAQSRGSSQVYLHVLESNYRARSLYTKQGYSLQKRDRTWQAWMTGGSWRLFLSKPL</sequence>
<evidence type="ECO:0000313" key="5">
    <source>
        <dbReference type="Proteomes" id="UP000001175"/>
    </source>
</evidence>
<keyword evidence="1" id="KW-0808">Transferase</keyword>
<dbReference type="Gene3D" id="3.40.630.30">
    <property type="match status" value="1"/>
</dbReference>
<dbReference type="GO" id="GO:0016747">
    <property type="term" value="F:acyltransferase activity, transferring groups other than amino-acyl groups"/>
    <property type="evidence" value="ECO:0007669"/>
    <property type="project" value="InterPro"/>
</dbReference>
<dbReference type="InterPro" id="IPR016181">
    <property type="entry name" value="Acyl_CoA_acyltransferase"/>
</dbReference>
<dbReference type="PANTHER" id="PTHR43877">
    <property type="entry name" value="AMINOALKYLPHOSPHONATE N-ACETYLTRANSFERASE-RELATED-RELATED"/>
    <property type="match status" value="1"/>
</dbReference>
<dbReference type="Pfam" id="PF00583">
    <property type="entry name" value="Acetyltransf_1"/>
    <property type="match status" value="1"/>
</dbReference>
<gene>
    <name evidence="4" type="ordered locus">syc1550_c</name>
</gene>
<dbReference type="PROSITE" id="PS51186">
    <property type="entry name" value="GNAT"/>
    <property type="match status" value="1"/>
</dbReference>
<dbReference type="AlphaFoldDB" id="A0A0H3K3F0"/>
<proteinExistence type="predicted"/>
<dbReference type="KEGG" id="syc:syc1550_c"/>
<dbReference type="PANTHER" id="PTHR43877:SF2">
    <property type="entry name" value="AMINOALKYLPHOSPHONATE N-ACETYLTRANSFERASE-RELATED"/>
    <property type="match status" value="1"/>
</dbReference>
<evidence type="ECO:0000256" key="2">
    <source>
        <dbReference type="ARBA" id="ARBA00023315"/>
    </source>
</evidence>